<proteinExistence type="predicted"/>
<dbReference type="AlphaFoldDB" id="A0AAW1MZV6"/>
<gene>
    <name evidence="2" type="ORF">QE152_g4158</name>
</gene>
<sequence length="94" mass="10799">MPTTPRRQFVHLFVLVNLVLINGVLSFGPGFSFQIYEDWRGNCRVKNTVLSSSSLNRLHFTVYEKGLVFPHDPTYELRSESTTKDEALRSPRPS</sequence>
<reference evidence="2 3" key="1">
    <citation type="journal article" date="2024" name="BMC Genomics">
        <title>De novo assembly and annotation of Popillia japonica's genome with initial clues to its potential as an invasive pest.</title>
        <authorList>
            <person name="Cucini C."/>
            <person name="Boschi S."/>
            <person name="Funari R."/>
            <person name="Cardaioli E."/>
            <person name="Iannotti N."/>
            <person name="Marturano G."/>
            <person name="Paoli F."/>
            <person name="Bruttini M."/>
            <person name="Carapelli A."/>
            <person name="Frati F."/>
            <person name="Nardi F."/>
        </authorList>
    </citation>
    <scope>NUCLEOTIDE SEQUENCE [LARGE SCALE GENOMIC DNA]</scope>
    <source>
        <strain evidence="2">DMR45628</strain>
    </source>
</reference>
<accession>A0AAW1MZV6</accession>
<organism evidence="2 3">
    <name type="scientific">Popillia japonica</name>
    <name type="common">Japanese beetle</name>
    <dbReference type="NCBI Taxonomy" id="7064"/>
    <lineage>
        <taxon>Eukaryota</taxon>
        <taxon>Metazoa</taxon>
        <taxon>Ecdysozoa</taxon>
        <taxon>Arthropoda</taxon>
        <taxon>Hexapoda</taxon>
        <taxon>Insecta</taxon>
        <taxon>Pterygota</taxon>
        <taxon>Neoptera</taxon>
        <taxon>Endopterygota</taxon>
        <taxon>Coleoptera</taxon>
        <taxon>Polyphaga</taxon>
        <taxon>Scarabaeiformia</taxon>
        <taxon>Scarabaeidae</taxon>
        <taxon>Rutelinae</taxon>
        <taxon>Popillia</taxon>
    </lineage>
</organism>
<keyword evidence="3" id="KW-1185">Reference proteome</keyword>
<name>A0AAW1MZV6_POPJA</name>
<comment type="caution">
    <text evidence="2">The sequence shown here is derived from an EMBL/GenBank/DDBJ whole genome shotgun (WGS) entry which is preliminary data.</text>
</comment>
<keyword evidence="1" id="KW-1133">Transmembrane helix</keyword>
<keyword evidence="1" id="KW-0472">Membrane</keyword>
<evidence type="ECO:0000313" key="2">
    <source>
        <dbReference type="EMBL" id="KAK9752580.1"/>
    </source>
</evidence>
<dbReference type="EMBL" id="JASPKY010000019">
    <property type="protein sequence ID" value="KAK9752580.1"/>
    <property type="molecule type" value="Genomic_DNA"/>
</dbReference>
<keyword evidence="1" id="KW-0812">Transmembrane</keyword>
<evidence type="ECO:0000256" key="1">
    <source>
        <dbReference type="SAM" id="Phobius"/>
    </source>
</evidence>
<protein>
    <submittedName>
        <fullName evidence="2">Uncharacterized protein</fullName>
    </submittedName>
</protein>
<feature type="transmembrane region" description="Helical" evidence="1">
    <location>
        <begin position="12"/>
        <end position="36"/>
    </location>
</feature>
<evidence type="ECO:0000313" key="3">
    <source>
        <dbReference type="Proteomes" id="UP001458880"/>
    </source>
</evidence>
<dbReference type="Proteomes" id="UP001458880">
    <property type="component" value="Unassembled WGS sequence"/>
</dbReference>